<dbReference type="GO" id="GO:0016616">
    <property type="term" value="F:oxidoreductase activity, acting on the CH-OH group of donors, NAD or NADP as acceptor"/>
    <property type="evidence" value="ECO:0007669"/>
    <property type="project" value="TreeGrafter"/>
</dbReference>
<name>A0A1Y2A9T5_9PLEO</name>
<evidence type="ECO:0008006" key="5">
    <source>
        <dbReference type="Google" id="ProtNLM"/>
    </source>
</evidence>
<dbReference type="CDD" id="cd05233">
    <property type="entry name" value="SDR_c"/>
    <property type="match status" value="1"/>
</dbReference>
<dbReference type="InterPro" id="IPR002347">
    <property type="entry name" value="SDR_fam"/>
</dbReference>
<dbReference type="InterPro" id="IPR036291">
    <property type="entry name" value="NAD(P)-bd_dom_sf"/>
</dbReference>
<dbReference type="OrthoDB" id="1933717at2759"/>
<comment type="similarity">
    <text evidence="1">Belongs to the short-chain dehydrogenases/reductases (SDR) family.</text>
</comment>
<gene>
    <name evidence="3" type="ORF">BCR34DRAFT_472212</name>
</gene>
<protein>
    <recommendedName>
        <fullName evidence="5">NAD(P)-binding protein</fullName>
    </recommendedName>
</protein>
<evidence type="ECO:0000313" key="4">
    <source>
        <dbReference type="Proteomes" id="UP000193144"/>
    </source>
</evidence>
<dbReference type="Pfam" id="PF00106">
    <property type="entry name" value="adh_short"/>
    <property type="match status" value="1"/>
</dbReference>
<proteinExistence type="inferred from homology"/>
<dbReference type="SUPFAM" id="SSF51735">
    <property type="entry name" value="NAD(P)-binding Rossmann-fold domains"/>
    <property type="match status" value="1"/>
</dbReference>
<dbReference type="Gene3D" id="3.40.50.720">
    <property type="entry name" value="NAD(P)-binding Rossmann-like Domain"/>
    <property type="match status" value="1"/>
</dbReference>
<reference evidence="3 4" key="1">
    <citation type="submission" date="2016-07" db="EMBL/GenBank/DDBJ databases">
        <title>Pervasive Adenine N6-methylation of Active Genes in Fungi.</title>
        <authorList>
            <consortium name="DOE Joint Genome Institute"/>
            <person name="Mondo S.J."/>
            <person name="Dannebaum R.O."/>
            <person name="Kuo R.C."/>
            <person name="Labutti K."/>
            <person name="Haridas S."/>
            <person name="Kuo A."/>
            <person name="Salamov A."/>
            <person name="Ahrendt S.R."/>
            <person name="Lipzen A."/>
            <person name="Sullivan W."/>
            <person name="Andreopoulos W.B."/>
            <person name="Clum A."/>
            <person name="Lindquist E."/>
            <person name="Daum C."/>
            <person name="Ramamoorthy G.K."/>
            <person name="Gryganskyi A."/>
            <person name="Culley D."/>
            <person name="Magnuson J.K."/>
            <person name="James T.Y."/>
            <person name="O'Malley M.A."/>
            <person name="Stajich J.E."/>
            <person name="Spatafora J.W."/>
            <person name="Visel A."/>
            <person name="Grigoriev I.V."/>
        </authorList>
    </citation>
    <scope>NUCLEOTIDE SEQUENCE [LARGE SCALE GENOMIC DNA]</scope>
    <source>
        <strain evidence="3 4">CBS 115471</strain>
    </source>
</reference>
<comment type="caution">
    <text evidence="3">The sequence shown here is derived from an EMBL/GenBank/DDBJ whole genome shotgun (WGS) entry which is preliminary data.</text>
</comment>
<dbReference type="PANTHER" id="PTHR42760">
    <property type="entry name" value="SHORT-CHAIN DEHYDROGENASES/REDUCTASES FAMILY MEMBER"/>
    <property type="match status" value="1"/>
</dbReference>
<keyword evidence="2" id="KW-0560">Oxidoreductase</keyword>
<dbReference type="EMBL" id="MCFA01000003">
    <property type="protein sequence ID" value="ORY19313.1"/>
    <property type="molecule type" value="Genomic_DNA"/>
</dbReference>
<dbReference type="PRINTS" id="PR00081">
    <property type="entry name" value="GDHRDH"/>
</dbReference>
<evidence type="ECO:0000256" key="2">
    <source>
        <dbReference type="ARBA" id="ARBA00023002"/>
    </source>
</evidence>
<accession>A0A1Y2A9T5</accession>
<keyword evidence="4" id="KW-1185">Reference proteome</keyword>
<dbReference type="AlphaFoldDB" id="A0A1Y2A9T5"/>
<sequence length="304" mass="32919">MESLHIDHFVKYQQFVPTTHRDVYPAIDPTQQSLSQNGKVIIITGASQGLGAKAFAPSFARTGAKALVLVARGAEKLREVAEAVSKIDPSVETLCVPTDIADPESVAALFEKVKTKYGHADVLVHNAGILQALGPVKNVDDAAWWTEMTVNVRGTFLVNQNFLKLLPTPDIHAKIINLTTGAAFEIFPSLSAYGMSKLGAFELTTYVAAENPNVLAVALHPGTVLTEMTLETFKRFSVDTPELVGGIGVWLAGWEGVDRSFLSGRFVSANWDVDDLVKRKDEIVQGELLKMNLNAKLGSAQFGQ</sequence>
<organism evidence="3 4">
    <name type="scientific">Clohesyomyces aquaticus</name>
    <dbReference type="NCBI Taxonomy" id="1231657"/>
    <lineage>
        <taxon>Eukaryota</taxon>
        <taxon>Fungi</taxon>
        <taxon>Dikarya</taxon>
        <taxon>Ascomycota</taxon>
        <taxon>Pezizomycotina</taxon>
        <taxon>Dothideomycetes</taxon>
        <taxon>Pleosporomycetidae</taxon>
        <taxon>Pleosporales</taxon>
        <taxon>Lindgomycetaceae</taxon>
        <taxon>Clohesyomyces</taxon>
    </lineage>
</organism>
<dbReference type="PANTHER" id="PTHR42760:SF37">
    <property type="entry name" value="CLAVALDEHYDE DEHYDROGENASE"/>
    <property type="match status" value="1"/>
</dbReference>
<dbReference type="STRING" id="1231657.A0A1Y2A9T5"/>
<evidence type="ECO:0000256" key="1">
    <source>
        <dbReference type="ARBA" id="ARBA00006484"/>
    </source>
</evidence>
<evidence type="ECO:0000313" key="3">
    <source>
        <dbReference type="EMBL" id="ORY19313.1"/>
    </source>
</evidence>
<dbReference type="Proteomes" id="UP000193144">
    <property type="component" value="Unassembled WGS sequence"/>
</dbReference>